<keyword evidence="3" id="KW-1185">Reference proteome</keyword>
<reference evidence="2 3" key="1">
    <citation type="journal article" date="2018" name="Mol. Biol. Evol.">
        <title>Broad Genomic Sampling Reveals a Smut Pathogenic Ancestry of the Fungal Clade Ustilaginomycotina.</title>
        <authorList>
            <person name="Kijpornyongpan T."/>
            <person name="Mondo S.J."/>
            <person name="Barry K."/>
            <person name="Sandor L."/>
            <person name="Lee J."/>
            <person name="Lipzen A."/>
            <person name="Pangilinan J."/>
            <person name="LaButti K."/>
            <person name="Hainaut M."/>
            <person name="Henrissat B."/>
            <person name="Grigoriev I.V."/>
            <person name="Spatafora J.W."/>
            <person name="Aime M.C."/>
        </authorList>
    </citation>
    <scope>NUCLEOTIDE SEQUENCE [LARGE SCALE GENOMIC DNA]</scope>
    <source>
        <strain evidence="2 3">MCA 4186</strain>
    </source>
</reference>
<dbReference type="GeneID" id="37269640"/>
<feature type="domain" description="CoA-binding" evidence="1">
    <location>
        <begin position="1"/>
        <end position="103"/>
    </location>
</feature>
<evidence type="ECO:0000313" key="3">
    <source>
        <dbReference type="Proteomes" id="UP000245946"/>
    </source>
</evidence>
<proteinExistence type="predicted"/>
<accession>A0A316ZAA8</accession>
<dbReference type="SUPFAM" id="SSF51735">
    <property type="entry name" value="NAD(P)-binding Rossmann-fold domains"/>
    <property type="match status" value="1"/>
</dbReference>
<dbReference type="InterPro" id="IPR003781">
    <property type="entry name" value="CoA-bd"/>
</dbReference>
<dbReference type="Gene3D" id="3.40.50.720">
    <property type="entry name" value="NAD(P)-binding Rossmann-like Domain"/>
    <property type="match status" value="1"/>
</dbReference>
<dbReference type="Pfam" id="PF13380">
    <property type="entry name" value="CoA_binding_2"/>
    <property type="match status" value="1"/>
</dbReference>
<protein>
    <recommendedName>
        <fullName evidence="1">CoA-binding domain-containing protein</fullName>
    </recommendedName>
</protein>
<dbReference type="InterPro" id="IPR036291">
    <property type="entry name" value="NAD(P)-bd_dom_sf"/>
</dbReference>
<dbReference type="AlphaFoldDB" id="A0A316ZAA8"/>
<dbReference type="OrthoDB" id="5138418at2759"/>
<evidence type="ECO:0000259" key="1">
    <source>
        <dbReference type="Pfam" id="PF13380"/>
    </source>
</evidence>
<name>A0A316ZAA8_9BASI</name>
<dbReference type="STRING" id="58919.A0A316ZAA8"/>
<sequence length="113" mass="12332">MKWYIEKGLSAVPIHPKEASVEEVQTIASVFDIYEPKVTSVSIITPPHVSLPIVKTALFELGVNGVWLQPGAEDEELVAYIETMPDELRSRVVYGGPCILVEGEALAKAQGKL</sequence>
<dbReference type="PANTHER" id="PTHR33303">
    <property type="entry name" value="CYTOPLASMIC PROTEIN-RELATED"/>
    <property type="match status" value="1"/>
</dbReference>
<dbReference type="PANTHER" id="PTHR33303:SF2">
    <property type="entry name" value="COA-BINDING DOMAIN-CONTAINING PROTEIN"/>
    <property type="match status" value="1"/>
</dbReference>
<gene>
    <name evidence="2" type="ORF">FA09DRAFT_329251</name>
</gene>
<dbReference type="Proteomes" id="UP000245946">
    <property type="component" value="Unassembled WGS sequence"/>
</dbReference>
<dbReference type="EMBL" id="KZ819290">
    <property type="protein sequence ID" value="PWN98747.1"/>
    <property type="molecule type" value="Genomic_DNA"/>
</dbReference>
<dbReference type="RefSeq" id="XP_025599026.1">
    <property type="nucleotide sequence ID" value="XM_025742096.1"/>
</dbReference>
<organism evidence="2 3">
    <name type="scientific">Tilletiopsis washingtonensis</name>
    <dbReference type="NCBI Taxonomy" id="58919"/>
    <lineage>
        <taxon>Eukaryota</taxon>
        <taxon>Fungi</taxon>
        <taxon>Dikarya</taxon>
        <taxon>Basidiomycota</taxon>
        <taxon>Ustilaginomycotina</taxon>
        <taxon>Exobasidiomycetes</taxon>
        <taxon>Entylomatales</taxon>
        <taxon>Entylomatales incertae sedis</taxon>
        <taxon>Tilletiopsis</taxon>
    </lineage>
</organism>
<evidence type="ECO:0000313" key="2">
    <source>
        <dbReference type="EMBL" id="PWN98747.1"/>
    </source>
</evidence>